<dbReference type="Pfam" id="PF14766">
    <property type="entry name" value="RPA_interact_N"/>
    <property type="match status" value="1"/>
</dbReference>
<keyword evidence="5" id="KW-0539">Nucleus</keyword>
<comment type="caution">
    <text evidence="9">The sequence shown here is derived from an EMBL/GenBank/DDBJ whole genome shotgun (WGS) entry which is preliminary data.</text>
</comment>
<feature type="domain" description="RPA-interacting protein N-terminal" evidence="7">
    <location>
        <begin position="5"/>
        <end position="42"/>
    </location>
</feature>
<dbReference type="InterPro" id="IPR028156">
    <property type="entry name" value="RIP"/>
</dbReference>
<evidence type="ECO:0000256" key="1">
    <source>
        <dbReference type="ARBA" id="ARBA00004123"/>
    </source>
</evidence>
<feature type="region of interest" description="Disordered" evidence="6">
    <location>
        <begin position="68"/>
        <end position="111"/>
    </location>
</feature>
<keyword evidence="3" id="KW-0863">Zinc-finger</keyword>
<keyword evidence="10" id="KW-1185">Reference proteome</keyword>
<evidence type="ECO:0000259" key="7">
    <source>
        <dbReference type="Pfam" id="PF14766"/>
    </source>
</evidence>
<comment type="subcellular location">
    <subcellularLocation>
        <location evidence="1">Nucleus</location>
    </subcellularLocation>
</comment>
<evidence type="ECO:0000256" key="6">
    <source>
        <dbReference type="SAM" id="MobiDB-lite"/>
    </source>
</evidence>
<dbReference type="EMBL" id="CAXHTA020000006">
    <property type="protein sequence ID" value="CAL5222200.1"/>
    <property type="molecule type" value="Genomic_DNA"/>
</dbReference>
<dbReference type="InterPro" id="IPR028158">
    <property type="entry name" value="RPA_interact_N_dom"/>
</dbReference>
<gene>
    <name evidence="9" type="primary">g4530</name>
    <name evidence="9" type="ORF">VP750_LOCUS3859</name>
</gene>
<dbReference type="Proteomes" id="UP001497392">
    <property type="component" value="Unassembled WGS sequence"/>
</dbReference>
<keyword evidence="2" id="KW-0479">Metal-binding</keyword>
<dbReference type="InterPro" id="IPR028159">
    <property type="entry name" value="RPA_interact_C_dom"/>
</dbReference>
<dbReference type="PANTHER" id="PTHR31742">
    <property type="entry name" value="RPA-INTERACTING PROTEIN RPAIN"/>
    <property type="match status" value="1"/>
</dbReference>
<organism evidence="9 10">
    <name type="scientific">Coccomyxa viridis</name>
    <dbReference type="NCBI Taxonomy" id="1274662"/>
    <lineage>
        <taxon>Eukaryota</taxon>
        <taxon>Viridiplantae</taxon>
        <taxon>Chlorophyta</taxon>
        <taxon>core chlorophytes</taxon>
        <taxon>Trebouxiophyceae</taxon>
        <taxon>Trebouxiophyceae incertae sedis</taxon>
        <taxon>Coccomyxaceae</taxon>
        <taxon>Coccomyxa</taxon>
    </lineage>
</organism>
<keyword evidence="4" id="KW-0862">Zinc</keyword>
<accession>A0ABP1FQH4</accession>
<sequence length="273" mass="29726">MSRSKRTPLSAQDKSKWRDKVREECLQRVKQHRQGVLWRMRQEGGNGLQEADVHSVLAGIIADVSSSSPAQASPEAASLGSPVAYGTPAPMMDEEDDWLSRPSTPQPASADPLAWLSRRDMPRENIVDAAQQLDESDYMQLMADMEQSFLDAMLQDEAAFLSHLEAQDIDSLVALHDETPSSSGGVQCPICRSTDLVERHGVVLCPAGDLRLDLRHEGMTLDHVRQRLAAAVEGHGQMGCLGRPSFGMESIAPGAGPTLVMRCNSCTCVHVVV</sequence>
<evidence type="ECO:0000313" key="10">
    <source>
        <dbReference type="Proteomes" id="UP001497392"/>
    </source>
</evidence>
<dbReference type="Pfam" id="PF14768">
    <property type="entry name" value="RPA_interact_C"/>
    <property type="match status" value="1"/>
</dbReference>
<name>A0ABP1FQH4_9CHLO</name>
<evidence type="ECO:0000256" key="2">
    <source>
        <dbReference type="ARBA" id="ARBA00022723"/>
    </source>
</evidence>
<evidence type="ECO:0000256" key="3">
    <source>
        <dbReference type="ARBA" id="ARBA00022771"/>
    </source>
</evidence>
<feature type="compositionally biased region" description="Low complexity" evidence="6">
    <location>
        <begin position="68"/>
        <end position="78"/>
    </location>
</feature>
<dbReference type="PANTHER" id="PTHR31742:SF1">
    <property type="entry name" value="RPA-INTERACTING PROTEIN"/>
    <property type="match status" value="1"/>
</dbReference>
<reference evidence="9 10" key="1">
    <citation type="submission" date="2024-06" db="EMBL/GenBank/DDBJ databases">
        <authorList>
            <person name="Kraege A."/>
            <person name="Thomma B."/>
        </authorList>
    </citation>
    <scope>NUCLEOTIDE SEQUENCE [LARGE SCALE GENOMIC DNA]</scope>
</reference>
<evidence type="ECO:0000256" key="5">
    <source>
        <dbReference type="ARBA" id="ARBA00023242"/>
    </source>
</evidence>
<evidence type="ECO:0000256" key="4">
    <source>
        <dbReference type="ARBA" id="ARBA00022833"/>
    </source>
</evidence>
<protein>
    <submittedName>
        <fullName evidence="9">G4530 protein</fullName>
    </submittedName>
</protein>
<proteinExistence type="predicted"/>
<evidence type="ECO:0000259" key="8">
    <source>
        <dbReference type="Pfam" id="PF14768"/>
    </source>
</evidence>
<evidence type="ECO:0000313" key="9">
    <source>
        <dbReference type="EMBL" id="CAL5222200.1"/>
    </source>
</evidence>
<feature type="domain" description="RPA-interacting protein C-terminal" evidence="8">
    <location>
        <begin position="188"/>
        <end position="270"/>
    </location>
</feature>